<dbReference type="GO" id="GO:0006355">
    <property type="term" value="P:regulation of DNA-templated transcription"/>
    <property type="evidence" value="ECO:0007669"/>
    <property type="project" value="InterPro"/>
</dbReference>
<dbReference type="PROSITE" id="PS00675">
    <property type="entry name" value="SIGMA54_INTERACT_1"/>
    <property type="match status" value="1"/>
</dbReference>
<organism evidence="9 10">
    <name type="scientific">Desulfocurvibacter africanus subsp. africanus str. Walvis Bay</name>
    <dbReference type="NCBI Taxonomy" id="690850"/>
    <lineage>
        <taxon>Bacteria</taxon>
        <taxon>Pseudomonadati</taxon>
        <taxon>Thermodesulfobacteriota</taxon>
        <taxon>Desulfovibrionia</taxon>
        <taxon>Desulfovibrionales</taxon>
        <taxon>Desulfovibrionaceae</taxon>
        <taxon>Desulfocurvibacter</taxon>
    </lineage>
</organism>
<dbReference type="PROSITE" id="PS50110">
    <property type="entry name" value="RESPONSE_REGULATORY"/>
    <property type="match status" value="1"/>
</dbReference>
<dbReference type="InterPro" id="IPR025943">
    <property type="entry name" value="Sigma_54_int_dom_ATP-bd_2"/>
</dbReference>
<keyword evidence="1" id="KW-0547">Nucleotide-binding</keyword>
<dbReference type="Gene3D" id="1.10.10.60">
    <property type="entry name" value="Homeodomain-like"/>
    <property type="match status" value="1"/>
</dbReference>
<dbReference type="RefSeq" id="WP_014258644.1">
    <property type="nucleotide sequence ID" value="NC_016629.1"/>
</dbReference>
<dbReference type="SUPFAM" id="SSF52172">
    <property type="entry name" value="CheY-like"/>
    <property type="match status" value="1"/>
</dbReference>
<dbReference type="Gene3D" id="3.40.50.300">
    <property type="entry name" value="P-loop containing nucleotide triphosphate hydrolases"/>
    <property type="match status" value="1"/>
</dbReference>
<dbReference type="EMBL" id="CP003221">
    <property type="protein sequence ID" value="EGJ48797.1"/>
    <property type="molecule type" value="Genomic_DNA"/>
</dbReference>
<dbReference type="Gene3D" id="3.40.50.2300">
    <property type="match status" value="1"/>
</dbReference>
<dbReference type="SMART" id="SM00448">
    <property type="entry name" value="REC"/>
    <property type="match status" value="1"/>
</dbReference>
<dbReference type="PANTHER" id="PTHR32071">
    <property type="entry name" value="TRANSCRIPTIONAL REGULATORY PROTEIN"/>
    <property type="match status" value="1"/>
</dbReference>
<dbReference type="Proteomes" id="UP000007844">
    <property type="component" value="Chromosome"/>
</dbReference>
<reference evidence="9 10" key="1">
    <citation type="journal article" date="2011" name="J. Bacteriol.">
        <title>Genome sequence of the mercury-methylating and pleomorphic Desulfovibrio africanus Strain Walvis Bay.</title>
        <authorList>
            <person name="Brown S.D."/>
            <person name="Wall J.D."/>
            <person name="Kucken A.M."/>
            <person name="Gilmour C.C."/>
            <person name="Podar M."/>
            <person name="Brandt C.C."/>
            <person name="Teshima H."/>
            <person name="Detter J.C."/>
            <person name="Han C.S."/>
            <person name="Land M.L."/>
            <person name="Lucas S."/>
            <person name="Han J."/>
            <person name="Pennacchio L."/>
            <person name="Nolan M."/>
            <person name="Pitluck S."/>
            <person name="Woyke T."/>
            <person name="Goodwin L."/>
            <person name="Palumbo A.V."/>
            <person name="Elias D.A."/>
        </authorList>
    </citation>
    <scope>NUCLEOTIDE SEQUENCE [LARGE SCALE GENOMIC DNA]</scope>
    <source>
        <strain evidence="9 10">Walvis Bay</strain>
    </source>
</reference>
<dbReference type="SUPFAM" id="SSF46689">
    <property type="entry name" value="Homeodomain-like"/>
    <property type="match status" value="1"/>
</dbReference>
<feature type="domain" description="Response regulatory" evidence="8">
    <location>
        <begin position="5"/>
        <end position="120"/>
    </location>
</feature>
<dbReference type="FunFam" id="3.40.50.300:FF:000006">
    <property type="entry name" value="DNA-binding transcriptional regulator NtrC"/>
    <property type="match status" value="1"/>
</dbReference>
<gene>
    <name evidence="9" type="ORF">Desaf_0443</name>
</gene>
<evidence type="ECO:0000259" key="7">
    <source>
        <dbReference type="PROSITE" id="PS50045"/>
    </source>
</evidence>
<dbReference type="KEGG" id="daf:Desaf_0443"/>
<dbReference type="InterPro" id="IPR002078">
    <property type="entry name" value="Sigma_54_int"/>
</dbReference>
<keyword evidence="3" id="KW-0805">Transcription regulation</keyword>
<accession>F3YUB5</accession>
<dbReference type="Pfam" id="PF00072">
    <property type="entry name" value="Response_reg"/>
    <property type="match status" value="1"/>
</dbReference>
<keyword evidence="10" id="KW-1185">Reference proteome</keyword>
<dbReference type="Gene3D" id="1.10.8.60">
    <property type="match status" value="1"/>
</dbReference>
<dbReference type="InterPro" id="IPR011006">
    <property type="entry name" value="CheY-like_superfamily"/>
</dbReference>
<feature type="modified residue" description="4-aspartylphosphate" evidence="6">
    <location>
        <position position="56"/>
    </location>
</feature>
<evidence type="ECO:0000256" key="3">
    <source>
        <dbReference type="ARBA" id="ARBA00023015"/>
    </source>
</evidence>
<dbReference type="PANTHER" id="PTHR32071:SF117">
    <property type="entry name" value="PTS-DEPENDENT DIHYDROXYACETONE KINASE OPERON REGULATORY PROTEIN-RELATED"/>
    <property type="match status" value="1"/>
</dbReference>
<name>F3YUB5_DESAF</name>
<dbReference type="STRING" id="690850.Desaf_0443"/>
<dbReference type="eggNOG" id="COG2204">
    <property type="taxonomic scope" value="Bacteria"/>
</dbReference>
<dbReference type="Pfam" id="PF25601">
    <property type="entry name" value="AAA_lid_14"/>
    <property type="match status" value="1"/>
</dbReference>
<dbReference type="InterPro" id="IPR058031">
    <property type="entry name" value="AAA_lid_NorR"/>
</dbReference>
<evidence type="ECO:0000259" key="8">
    <source>
        <dbReference type="PROSITE" id="PS50110"/>
    </source>
</evidence>
<dbReference type="InterPro" id="IPR025662">
    <property type="entry name" value="Sigma_54_int_dom_ATP-bd_1"/>
</dbReference>
<dbReference type="HOGENOM" id="CLU_000445_0_6_7"/>
<evidence type="ECO:0000256" key="4">
    <source>
        <dbReference type="ARBA" id="ARBA00023125"/>
    </source>
</evidence>
<dbReference type="GO" id="GO:0000160">
    <property type="term" value="P:phosphorelay signal transduction system"/>
    <property type="evidence" value="ECO:0007669"/>
    <property type="project" value="InterPro"/>
</dbReference>
<dbReference type="PROSITE" id="PS50045">
    <property type="entry name" value="SIGMA54_INTERACT_4"/>
    <property type="match status" value="1"/>
</dbReference>
<evidence type="ECO:0000256" key="6">
    <source>
        <dbReference type="PROSITE-ProRule" id="PRU00169"/>
    </source>
</evidence>
<feature type="domain" description="Sigma-54 factor interaction" evidence="7">
    <location>
        <begin position="145"/>
        <end position="374"/>
    </location>
</feature>
<dbReference type="GO" id="GO:0043565">
    <property type="term" value="F:sequence-specific DNA binding"/>
    <property type="evidence" value="ECO:0007669"/>
    <property type="project" value="InterPro"/>
</dbReference>
<evidence type="ECO:0000313" key="10">
    <source>
        <dbReference type="Proteomes" id="UP000007844"/>
    </source>
</evidence>
<evidence type="ECO:0000313" key="9">
    <source>
        <dbReference type="EMBL" id="EGJ48797.1"/>
    </source>
</evidence>
<dbReference type="AlphaFoldDB" id="F3YUB5"/>
<keyword evidence="2" id="KW-0067">ATP-binding</keyword>
<evidence type="ECO:0000256" key="5">
    <source>
        <dbReference type="ARBA" id="ARBA00023163"/>
    </source>
</evidence>
<sequence>MQDGVIVLLDRDREFARHAASLLGRKRPHAPVKIAANAREALEYVRDEDVWVLVADERLAEVGHDILAQALAVAPDLAVILLTDEASLEKAVQALRAGAYDFLARPVADGPLLNTVGNALERGRLLEENRRLKRKLSGGHGEQILVGESPAMRRLRSAVAAVADADYGVLIRGESGAGKELVARAIHGQSRRKSGPFVAINCPAIPEQLLESELFGHLKGAFTGAVRERKGLILEAQGGTLLLDEIGDISLATQTKLLRCLQERELRPLGGEQTVRFDTRILASTNQNLEAKLADGSFREDLFHRLNVLSIFVSPLRDRREDIPILAQTLLSAACREIGLPVKEIAPEVLGYLATRQWPGNVREMQNIMRRLAVFTEGETVTMRAVRQIEAGNGLDGEDQGRIAPYKEAKESVLRHFTAVYLRQILASTRGNVSAAARESGLSRFALQELIKKAGIRTSQYR</sequence>
<keyword evidence="5" id="KW-0804">Transcription</keyword>
<dbReference type="InterPro" id="IPR009057">
    <property type="entry name" value="Homeodomain-like_sf"/>
</dbReference>
<evidence type="ECO:0000256" key="1">
    <source>
        <dbReference type="ARBA" id="ARBA00022741"/>
    </source>
</evidence>
<dbReference type="InterPro" id="IPR001789">
    <property type="entry name" value="Sig_transdc_resp-reg_receiver"/>
</dbReference>
<keyword evidence="4" id="KW-0238">DNA-binding</keyword>
<dbReference type="CDD" id="cd00009">
    <property type="entry name" value="AAA"/>
    <property type="match status" value="1"/>
</dbReference>
<evidence type="ECO:0000256" key="2">
    <source>
        <dbReference type="ARBA" id="ARBA00022840"/>
    </source>
</evidence>
<dbReference type="Pfam" id="PF02954">
    <property type="entry name" value="HTH_8"/>
    <property type="match status" value="1"/>
</dbReference>
<dbReference type="SUPFAM" id="SSF52540">
    <property type="entry name" value="P-loop containing nucleoside triphosphate hydrolases"/>
    <property type="match status" value="1"/>
</dbReference>
<dbReference type="PROSITE" id="PS00676">
    <property type="entry name" value="SIGMA54_INTERACT_2"/>
    <property type="match status" value="1"/>
</dbReference>
<proteinExistence type="predicted"/>
<dbReference type="InterPro" id="IPR002197">
    <property type="entry name" value="HTH_Fis"/>
</dbReference>
<dbReference type="InterPro" id="IPR027417">
    <property type="entry name" value="P-loop_NTPase"/>
</dbReference>
<dbReference type="Pfam" id="PF00158">
    <property type="entry name" value="Sigma54_activat"/>
    <property type="match status" value="1"/>
</dbReference>
<dbReference type="SMART" id="SM00382">
    <property type="entry name" value="AAA"/>
    <property type="match status" value="1"/>
</dbReference>
<keyword evidence="6" id="KW-0597">Phosphoprotein</keyword>
<dbReference type="InterPro" id="IPR003593">
    <property type="entry name" value="AAA+_ATPase"/>
</dbReference>
<protein>
    <submittedName>
        <fullName evidence="9">Putative two component, sigma54 specific, transcriptional regulator</fullName>
    </submittedName>
</protein>
<dbReference type="GO" id="GO:0005524">
    <property type="term" value="F:ATP binding"/>
    <property type="evidence" value="ECO:0007669"/>
    <property type="project" value="UniProtKB-KW"/>
</dbReference>